<dbReference type="AlphaFoldDB" id="A0A5K1JZ44"/>
<reference evidence="2" key="1">
    <citation type="submission" date="2019-10" db="EMBL/GenBank/DDBJ databases">
        <authorList>
            <person name="Nor Muhammad N."/>
        </authorList>
    </citation>
    <scope>NUCLEOTIDE SEQUENCE</scope>
</reference>
<protein>
    <submittedName>
        <fullName evidence="2">Superoxide dismutase (EC)</fullName>
        <ecNumber evidence="2">1.15.1.1</ecNumber>
    </submittedName>
</protein>
<dbReference type="GO" id="GO:0004784">
    <property type="term" value="F:superoxide dismutase activity"/>
    <property type="evidence" value="ECO:0007669"/>
    <property type="project" value="UniProtKB-EC"/>
</dbReference>
<name>A0A5K1JZ44_9APHY</name>
<keyword evidence="2" id="KW-0560">Oxidoreductase</keyword>
<accession>A0A5K1JZ44</accession>
<feature type="region of interest" description="Disordered" evidence="1">
    <location>
        <begin position="269"/>
        <end position="304"/>
    </location>
</feature>
<evidence type="ECO:0000313" key="2">
    <source>
        <dbReference type="EMBL" id="VWO97603.1"/>
    </source>
</evidence>
<gene>
    <name evidence="2" type="primary">Q5IFQ6</name>
</gene>
<dbReference type="EMBL" id="LR726411">
    <property type="protein sequence ID" value="VWO97603.1"/>
    <property type="molecule type" value="Genomic_DNA"/>
</dbReference>
<evidence type="ECO:0000256" key="1">
    <source>
        <dbReference type="SAM" id="MobiDB-lite"/>
    </source>
</evidence>
<sequence length="348" mass="38057">MFSTKPWDVYVEELLPIGYGHPLWSPEPISTGSREVLVGDVGWLKEGEFRALFNTTRDEDDAIHQELGVPRDFTVFSPSTALILRSDKITAPMVFSRSISASEAQAEASIDPRPGVAEDAMAKRHIVNYMRSNFDSWLEFANASNSAGGLDRRDLRPSDLLFVCGTLKTTQWAVAAFHGSEFRNKQGQIGSGRVQGPHGLETRTGVEGFSGIQVHIGDTPLPDEWCKAGPARRPTAELESHANQCLFIHYYKMKRRFLLSVEPMLAAAGPDRLPPGPQDPGPDAKVPCQGAGASACDDHRKSHEGAEAYDPVSDLLDYILLASTADIAIASDLDLITLFRRVPSRSSP</sequence>
<proteinExistence type="predicted"/>
<dbReference type="EC" id="1.15.1.1" evidence="2"/>
<organism evidence="2">
    <name type="scientific">Ganoderma boninense</name>
    <dbReference type="NCBI Taxonomy" id="34458"/>
    <lineage>
        <taxon>Eukaryota</taxon>
        <taxon>Fungi</taxon>
        <taxon>Dikarya</taxon>
        <taxon>Basidiomycota</taxon>
        <taxon>Agaricomycotina</taxon>
        <taxon>Agaricomycetes</taxon>
        <taxon>Polyporales</taxon>
        <taxon>Polyporaceae</taxon>
        <taxon>Ganoderma</taxon>
    </lineage>
</organism>